<dbReference type="EMBL" id="VYZN01000014">
    <property type="protein sequence ID" value="KAE9539688.1"/>
    <property type="molecule type" value="Genomic_DNA"/>
</dbReference>
<comment type="subunit">
    <text evidence="5">Associated with nucleolar and cytoplasmic pre-60S particles. At the end of biogenesis it dissociates from cytoplasmic pre-60S particles and is likely to be exchanged for its ribosomal homologue, RPL24.</text>
</comment>
<dbReference type="SMART" id="SM00746">
    <property type="entry name" value="TRASH"/>
    <property type="match status" value="1"/>
</dbReference>
<evidence type="ECO:0000256" key="5">
    <source>
        <dbReference type="ARBA" id="ARBA00064137"/>
    </source>
</evidence>
<organism evidence="8 9">
    <name type="scientific">Aphis glycines</name>
    <name type="common">Soybean aphid</name>
    <dbReference type="NCBI Taxonomy" id="307491"/>
    <lineage>
        <taxon>Eukaryota</taxon>
        <taxon>Metazoa</taxon>
        <taxon>Ecdysozoa</taxon>
        <taxon>Arthropoda</taxon>
        <taxon>Hexapoda</taxon>
        <taxon>Insecta</taxon>
        <taxon>Pterygota</taxon>
        <taxon>Neoptera</taxon>
        <taxon>Paraneoptera</taxon>
        <taxon>Hemiptera</taxon>
        <taxon>Sternorrhyncha</taxon>
        <taxon>Aphidomorpha</taxon>
        <taxon>Aphidoidea</taxon>
        <taxon>Aphididae</taxon>
        <taxon>Aphidini</taxon>
        <taxon>Aphis</taxon>
        <taxon>Aphis</taxon>
    </lineage>
</organism>
<sequence>MRIDTCYFCSSKMYPGHGMHFVRNDCKVFKFCRSKCHRAFQKKKNPRRVRWTKAYRKAVGKELAVDPSFEIEKRRNIPMKYDREFWQMSMEAIKKVTEIQKKRQSTYVMQRLRKGREVEQHRDIREVQRDMSLIRSPAAGLKQRLATEEKLLEEDQENDVEMITTEDENNIDHTIISFLHETEARRKILRGRKTITRTYYKSLGIPAWLSITFTGLIILGISGIIFAVLQKFIIVNNQPPQQTPSSVPLTS</sequence>
<dbReference type="InterPro" id="IPR011017">
    <property type="entry name" value="TRASH_dom"/>
</dbReference>
<dbReference type="GO" id="GO:0005730">
    <property type="term" value="C:nucleolus"/>
    <property type="evidence" value="ECO:0007669"/>
    <property type="project" value="TreeGrafter"/>
</dbReference>
<evidence type="ECO:0000256" key="6">
    <source>
        <dbReference type="SAM" id="Phobius"/>
    </source>
</evidence>
<evidence type="ECO:0000256" key="4">
    <source>
        <dbReference type="ARBA" id="ARBA00059003"/>
    </source>
</evidence>
<evidence type="ECO:0000256" key="1">
    <source>
        <dbReference type="ARBA" id="ARBA00005647"/>
    </source>
</evidence>
<feature type="domain" description="TRASH" evidence="7">
    <location>
        <begin position="6"/>
        <end position="44"/>
    </location>
</feature>
<name>A0A6G0TVB7_APHGL</name>
<dbReference type="PANTHER" id="PTHR10792">
    <property type="entry name" value="60S RIBOSOMAL PROTEIN L24"/>
    <property type="match status" value="1"/>
</dbReference>
<comment type="function">
    <text evidence="4">Involved in the biogenesis of the 60S ribosomal subunit. Ensures the docking of NOG1 to pre-60S particles.</text>
</comment>
<reference evidence="8 9" key="1">
    <citation type="submission" date="2019-08" db="EMBL/GenBank/DDBJ databases">
        <title>The genome of the soybean aphid Biotype 1, its phylome, world population structure and adaptation to the North American continent.</title>
        <authorList>
            <person name="Giordano R."/>
            <person name="Donthu R.K."/>
            <person name="Hernandez A.G."/>
            <person name="Wright C.L."/>
            <person name="Zimin A.V."/>
        </authorList>
    </citation>
    <scope>NUCLEOTIDE SEQUENCE [LARGE SCALE GENOMIC DNA]</scope>
    <source>
        <tissue evidence="8">Whole aphids</tissue>
    </source>
</reference>
<protein>
    <recommendedName>
        <fullName evidence="3">Probable ribosome biogenesis protein RLP24</fullName>
    </recommendedName>
</protein>
<dbReference type="InterPro" id="IPR000988">
    <property type="entry name" value="Ribosomal_eL24-rel_N"/>
</dbReference>
<dbReference type="GO" id="GO:0003735">
    <property type="term" value="F:structural constituent of ribosome"/>
    <property type="evidence" value="ECO:0007669"/>
    <property type="project" value="InterPro"/>
</dbReference>
<keyword evidence="6" id="KW-0472">Membrane</keyword>
<evidence type="ECO:0000313" key="8">
    <source>
        <dbReference type="EMBL" id="KAE9539688.1"/>
    </source>
</evidence>
<comment type="similarity">
    <text evidence="1">Belongs to the eukaryotic ribosomal protein eL24 family.</text>
</comment>
<evidence type="ECO:0000256" key="3">
    <source>
        <dbReference type="ARBA" id="ARBA00039784"/>
    </source>
</evidence>
<proteinExistence type="inferred from homology"/>
<dbReference type="SUPFAM" id="SSF57716">
    <property type="entry name" value="Glucocorticoid receptor-like (DNA-binding domain)"/>
    <property type="match status" value="1"/>
</dbReference>
<dbReference type="CDD" id="cd00472">
    <property type="entry name" value="Ribosomal_L24e_L24"/>
    <property type="match status" value="1"/>
</dbReference>
<gene>
    <name evidence="8" type="ORF">AGLY_004940</name>
</gene>
<evidence type="ECO:0000259" key="7">
    <source>
        <dbReference type="SMART" id="SM00746"/>
    </source>
</evidence>
<accession>A0A6G0TVB7</accession>
<dbReference type="Gene3D" id="2.30.170.20">
    <property type="entry name" value="Ribosomal protein L24e"/>
    <property type="match status" value="1"/>
</dbReference>
<keyword evidence="6" id="KW-0812">Transmembrane</keyword>
<dbReference type="GO" id="GO:0042273">
    <property type="term" value="P:ribosomal large subunit biogenesis"/>
    <property type="evidence" value="ECO:0007669"/>
    <property type="project" value="TreeGrafter"/>
</dbReference>
<dbReference type="PANTHER" id="PTHR10792:SF8">
    <property type="entry name" value="RIBOSOME BIOGENESIS PROTEIN RLP24-RELATED"/>
    <property type="match status" value="1"/>
</dbReference>
<dbReference type="InterPro" id="IPR056366">
    <property type="entry name" value="Ribosomal_eL24"/>
</dbReference>
<keyword evidence="9" id="KW-1185">Reference proteome</keyword>
<feature type="transmembrane region" description="Helical" evidence="6">
    <location>
        <begin position="207"/>
        <end position="229"/>
    </location>
</feature>
<comment type="caution">
    <text evidence="8">The sequence shown here is derived from an EMBL/GenBank/DDBJ whole genome shotgun (WGS) entry which is preliminary data.</text>
</comment>
<dbReference type="InterPro" id="IPR038630">
    <property type="entry name" value="L24e/L24_sf"/>
</dbReference>
<dbReference type="AlphaFoldDB" id="A0A6G0TVB7"/>
<keyword evidence="6" id="KW-1133">Transmembrane helix</keyword>
<evidence type="ECO:0000256" key="2">
    <source>
        <dbReference type="ARBA" id="ARBA00022517"/>
    </source>
</evidence>
<dbReference type="Pfam" id="PF01246">
    <property type="entry name" value="Ribosomal_L24e"/>
    <property type="match status" value="1"/>
</dbReference>
<evidence type="ECO:0000313" key="9">
    <source>
        <dbReference type="Proteomes" id="UP000475862"/>
    </source>
</evidence>
<keyword evidence="2" id="KW-0690">Ribosome biogenesis</keyword>
<dbReference type="OrthoDB" id="10262490at2759"/>
<dbReference type="FunFam" id="2.30.170.20:FF:000001">
    <property type="entry name" value="probable ribosome biogenesis protein RLP24"/>
    <property type="match status" value="1"/>
</dbReference>
<dbReference type="Proteomes" id="UP000475862">
    <property type="component" value="Unassembled WGS sequence"/>
</dbReference>